<name>A0A2N7TN53_9GAMM</name>
<proteinExistence type="predicted"/>
<protein>
    <recommendedName>
        <fullName evidence="1">YjiS-like domain-containing protein</fullName>
    </recommendedName>
</protein>
<dbReference type="EMBL" id="PNRE01000044">
    <property type="protein sequence ID" value="PMR69619.1"/>
    <property type="molecule type" value="Genomic_DNA"/>
</dbReference>
<evidence type="ECO:0000259" key="1">
    <source>
        <dbReference type="Pfam" id="PF06568"/>
    </source>
</evidence>
<dbReference type="Pfam" id="PF06568">
    <property type="entry name" value="YjiS-like"/>
    <property type="match status" value="1"/>
</dbReference>
<sequence length="82" mass="9800">MRAPACNDSSSCAASDSAEGVWPFTSLLWRWIRRMNHQMQLRHERRQLGELSDSLLRDIGLTRREAMREARRPFWDDIGWRR</sequence>
<dbReference type="InterPro" id="IPR009506">
    <property type="entry name" value="YjiS-like"/>
</dbReference>
<evidence type="ECO:0000313" key="3">
    <source>
        <dbReference type="Proteomes" id="UP000235346"/>
    </source>
</evidence>
<reference evidence="2 3" key="1">
    <citation type="submission" date="2018-01" db="EMBL/GenBank/DDBJ databases">
        <title>Halomonas endophytica sp. nov., isolated from storage liquid in the stems of Populus euphratica.</title>
        <authorList>
            <person name="Chen C."/>
        </authorList>
    </citation>
    <scope>NUCLEOTIDE SEQUENCE [LARGE SCALE GENOMIC DNA]</scope>
    <source>
        <strain evidence="2 3">DSM 26881</strain>
    </source>
</reference>
<keyword evidence="3" id="KW-1185">Reference proteome</keyword>
<organism evidence="2 3">
    <name type="scientific">Halomonas heilongjiangensis</name>
    <dbReference type="NCBI Taxonomy" id="1387883"/>
    <lineage>
        <taxon>Bacteria</taxon>
        <taxon>Pseudomonadati</taxon>
        <taxon>Pseudomonadota</taxon>
        <taxon>Gammaproteobacteria</taxon>
        <taxon>Oceanospirillales</taxon>
        <taxon>Halomonadaceae</taxon>
        <taxon>Halomonas</taxon>
    </lineage>
</organism>
<evidence type="ECO:0000313" key="2">
    <source>
        <dbReference type="EMBL" id="PMR69619.1"/>
    </source>
</evidence>
<accession>A0A2N7TN53</accession>
<gene>
    <name evidence="2" type="ORF">C1H66_09990</name>
</gene>
<dbReference type="AlphaFoldDB" id="A0A2N7TN53"/>
<comment type="caution">
    <text evidence="2">The sequence shown here is derived from an EMBL/GenBank/DDBJ whole genome shotgun (WGS) entry which is preliminary data.</text>
</comment>
<dbReference type="RefSeq" id="WP_102627743.1">
    <property type="nucleotide sequence ID" value="NZ_PDOH01000058.1"/>
</dbReference>
<dbReference type="Proteomes" id="UP000235346">
    <property type="component" value="Unassembled WGS sequence"/>
</dbReference>
<feature type="domain" description="YjiS-like" evidence="1">
    <location>
        <begin position="28"/>
        <end position="66"/>
    </location>
</feature>